<dbReference type="AlphaFoldDB" id="A0A815Q1X1"/>
<keyword evidence="2" id="KW-1185">Reference proteome</keyword>
<proteinExistence type="predicted"/>
<evidence type="ECO:0000313" key="1">
    <source>
        <dbReference type="EMBL" id="CAF1457087.1"/>
    </source>
</evidence>
<dbReference type="Proteomes" id="UP000663828">
    <property type="component" value="Unassembled WGS sequence"/>
</dbReference>
<gene>
    <name evidence="1" type="ORF">XAT740_LOCUS37218</name>
</gene>
<protein>
    <submittedName>
        <fullName evidence="1">Uncharacterized protein</fullName>
    </submittedName>
</protein>
<name>A0A815Q1X1_ADIRI</name>
<dbReference type="EMBL" id="CAJNOR010003891">
    <property type="protein sequence ID" value="CAF1457087.1"/>
    <property type="molecule type" value="Genomic_DNA"/>
</dbReference>
<evidence type="ECO:0000313" key="2">
    <source>
        <dbReference type="Proteomes" id="UP000663828"/>
    </source>
</evidence>
<comment type="caution">
    <text evidence="1">The sequence shown here is derived from an EMBL/GenBank/DDBJ whole genome shotgun (WGS) entry which is preliminary data.</text>
</comment>
<accession>A0A815Q1X1</accession>
<reference evidence="1" key="1">
    <citation type="submission" date="2021-02" db="EMBL/GenBank/DDBJ databases">
        <authorList>
            <person name="Nowell W R."/>
        </authorList>
    </citation>
    <scope>NUCLEOTIDE SEQUENCE</scope>
</reference>
<sequence length="255" mass="28577">MNQNQPKLYELWRKNAASSDRDYEHIPVVFDSHINVSSSNISSTSATTITTVPVPLTPTFIIIKNICSSTMPVPSSFSTVSSLPIVILSLPSSTLPRPIPGSSASTISCSHNKTSSLSSSIEVEVSVSVTNAVDKHSTARISTHRSNHRTQYLSKWETQPEAQYLTHVLNNYGVIEEKFVCWLYLENNSMFCRLCQRHGMKINSNKKDNVWCTTGMTTLSYDKIEHHKNESIVHKEADKQELLLSSQAQPNWHIT</sequence>
<organism evidence="1 2">
    <name type="scientific">Adineta ricciae</name>
    <name type="common">Rotifer</name>
    <dbReference type="NCBI Taxonomy" id="249248"/>
    <lineage>
        <taxon>Eukaryota</taxon>
        <taxon>Metazoa</taxon>
        <taxon>Spiralia</taxon>
        <taxon>Gnathifera</taxon>
        <taxon>Rotifera</taxon>
        <taxon>Eurotatoria</taxon>
        <taxon>Bdelloidea</taxon>
        <taxon>Adinetida</taxon>
        <taxon>Adinetidae</taxon>
        <taxon>Adineta</taxon>
    </lineage>
</organism>